<proteinExistence type="predicted"/>
<evidence type="ECO:0000313" key="1">
    <source>
        <dbReference type="EMBL" id="ODS05175.1"/>
    </source>
</evidence>
<dbReference type="PATRIC" id="fig|45658.8.peg.4300"/>
<accession>A0A1E3WH89</accession>
<organism evidence="1 2">
    <name type="scientific">Vibrio scophthalmi</name>
    <dbReference type="NCBI Taxonomy" id="45658"/>
    <lineage>
        <taxon>Bacteria</taxon>
        <taxon>Pseudomonadati</taxon>
        <taxon>Pseudomonadota</taxon>
        <taxon>Gammaproteobacteria</taxon>
        <taxon>Vibrionales</taxon>
        <taxon>Vibrionaceae</taxon>
        <taxon>Vibrio</taxon>
    </lineage>
</organism>
<protein>
    <recommendedName>
        <fullName evidence="3">Terminase large subunit gp17-like C-terminal domain-containing protein</fullName>
    </recommendedName>
</protein>
<dbReference type="Gene3D" id="3.30.420.240">
    <property type="match status" value="1"/>
</dbReference>
<dbReference type="OrthoDB" id="378710at2"/>
<name>A0A1E3WH89_9VIBR</name>
<dbReference type="InterPro" id="IPR027417">
    <property type="entry name" value="P-loop_NTPase"/>
</dbReference>
<dbReference type="Gene3D" id="3.40.50.300">
    <property type="entry name" value="P-loop containing nucleotide triphosphate hydrolases"/>
    <property type="match status" value="1"/>
</dbReference>
<sequence>MFDKHELQRLKEQAQLRLHIQAKAQGKESRLATAKTDFAYFCETYMPKAFPVPFADYQLALTRLVSTRQLNFADEQLFRSVTASDDHIFIQMPEGELEGILDIEPRDHGKTTRNTQALPLWLALNYPGSFIVICAASKDSAQDMIDGIKTMLEEDDQIIADYGFQKVKGNTWAKRKIQLANGSAIQAVGAGQSLRGVKNEFQRPTHIICDDLLKDDEVESVKRRRALYNWFKRVILNLGKGALTVIANTIMHPDDLPSRLLKEIAEGVMTDWIGLRFGAITPLGEPLWPARWPLPLLMDKKRKLGSHIWATEYENKPMSDDEKVFNMNTVKTYHPSEVDLRDCEIGMAVDPATGVEGGDDSAIAVIAKHKHTNVLYVLFADGWIESDLAFARRIVSVYLQFKPAFVIIEEVAFQKIYRREIQREALRLGVVLPSEGFRGGNKFLRIKSLQALFETETLLILETMTRLKDQLDMYPRGKDDIPDAIEMCIQRLITVFVGGSAAQPRNPRPKNAMAQLAKRLGSGVRRMVR</sequence>
<evidence type="ECO:0008006" key="3">
    <source>
        <dbReference type="Google" id="ProtNLM"/>
    </source>
</evidence>
<reference evidence="1 2" key="1">
    <citation type="submission" date="2016-08" db="EMBL/GenBank/DDBJ databases">
        <title>Genome sequencing of Vibrio scophthalmi strain FP3289, an isolated from Paralichthys olivaceus.</title>
        <authorList>
            <person name="Han H.-J."/>
        </authorList>
    </citation>
    <scope>NUCLEOTIDE SEQUENCE [LARGE SCALE GENOMIC DNA]</scope>
    <source>
        <strain evidence="1 2">FP3289</strain>
    </source>
</reference>
<dbReference type="AlphaFoldDB" id="A0A1E3WH89"/>
<dbReference type="Proteomes" id="UP000095131">
    <property type="component" value="Unassembled WGS sequence"/>
</dbReference>
<evidence type="ECO:0000313" key="2">
    <source>
        <dbReference type="Proteomes" id="UP000095131"/>
    </source>
</evidence>
<dbReference type="EMBL" id="MDCJ01000007">
    <property type="protein sequence ID" value="ODS05175.1"/>
    <property type="molecule type" value="Genomic_DNA"/>
</dbReference>
<comment type="caution">
    <text evidence="1">The sequence shown here is derived from an EMBL/GenBank/DDBJ whole genome shotgun (WGS) entry which is preliminary data.</text>
</comment>
<gene>
    <name evidence="1" type="ORF">VSF3289_04316</name>
</gene>